<dbReference type="Pfam" id="PF12755">
    <property type="entry name" value="Vac14_Fab1_bd"/>
    <property type="match status" value="1"/>
</dbReference>
<feature type="repeat" description="HEAT" evidence="1">
    <location>
        <begin position="104"/>
        <end position="142"/>
    </location>
</feature>
<dbReference type="InterPro" id="IPR011989">
    <property type="entry name" value="ARM-like"/>
</dbReference>
<evidence type="ECO:0000313" key="2">
    <source>
        <dbReference type="EMBL" id="CAK0870417.1"/>
    </source>
</evidence>
<accession>A0ABN9VEP1</accession>
<gene>
    <name evidence="2" type="ORF">PCOR1329_LOCUS56537</name>
</gene>
<dbReference type="PANTHER" id="PTHR16023:SF0">
    <property type="entry name" value="PROTEIN VAC14 HOMOLOG"/>
    <property type="match status" value="1"/>
</dbReference>
<comment type="caution">
    <text evidence="2">The sequence shown here is derived from an EMBL/GenBank/DDBJ whole genome shotgun (WGS) entry which is preliminary data.</text>
</comment>
<sequence>MADSRESVLGATVVRLLDQRLDLRDRQESQHSQLDHRRKAALEIEQKVRALAGDTYEIKRILDCLQRDYIENHRDPSCRKGGLIGLASVAIGLDSEVGKFLQQLVDTVLKLFEDGDNRVRYYACEALYNIAKVARGSVLAHFNDIFDGLCRLSRDDDTEVKHGVQVLDTLMQSIVTESHSMLQVRKFVYLLADRMQHKSPFIRNMCLCWIQLLLKVPEADVVVYLHVYLKGIFTMLGDQSREIKVNADACLIELLRAVTSSERQTAFQIISETAAIVVGCCVSAESCERLTSLCWVHEFVRFQTHNHAWCSENWVNTLPELLAGTLVCIDGPEDEIKRMAVETNGELLELTHRFANEMRVEPFVDKLLSHPYTLPRRSSTRIGG</sequence>
<reference evidence="2" key="1">
    <citation type="submission" date="2023-10" db="EMBL/GenBank/DDBJ databases">
        <authorList>
            <person name="Chen Y."/>
            <person name="Shah S."/>
            <person name="Dougan E. K."/>
            <person name="Thang M."/>
            <person name="Chan C."/>
        </authorList>
    </citation>
    <scope>NUCLEOTIDE SEQUENCE [LARGE SCALE GENOMIC DNA]</scope>
</reference>
<evidence type="ECO:0000313" key="3">
    <source>
        <dbReference type="Proteomes" id="UP001189429"/>
    </source>
</evidence>
<keyword evidence="3" id="KW-1185">Reference proteome</keyword>
<evidence type="ECO:0000256" key="1">
    <source>
        <dbReference type="PROSITE-ProRule" id="PRU00103"/>
    </source>
</evidence>
<organism evidence="2 3">
    <name type="scientific">Prorocentrum cordatum</name>
    <dbReference type="NCBI Taxonomy" id="2364126"/>
    <lineage>
        <taxon>Eukaryota</taxon>
        <taxon>Sar</taxon>
        <taxon>Alveolata</taxon>
        <taxon>Dinophyceae</taxon>
        <taxon>Prorocentrales</taxon>
        <taxon>Prorocentraceae</taxon>
        <taxon>Prorocentrum</taxon>
    </lineage>
</organism>
<dbReference type="SUPFAM" id="SSF48371">
    <property type="entry name" value="ARM repeat"/>
    <property type="match status" value="1"/>
</dbReference>
<dbReference type="Gene3D" id="1.25.10.10">
    <property type="entry name" value="Leucine-rich Repeat Variant"/>
    <property type="match status" value="1"/>
</dbReference>
<dbReference type="PANTHER" id="PTHR16023">
    <property type="entry name" value="TAX1 BINDING PROTEIN-RELATED"/>
    <property type="match status" value="1"/>
</dbReference>
<name>A0ABN9VEP1_9DINO</name>
<dbReference type="EMBL" id="CAUYUJ010016960">
    <property type="protein sequence ID" value="CAK0870417.1"/>
    <property type="molecule type" value="Genomic_DNA"/>
</dbReference>
<dbReference type="Proteomes" id="UP001189429">
    <property type="component" value="Unassembled WGS sequence"/>
</dbReference>
<proteinExistence type="predicted"/>
<protein>
    <recommendedName>
        <fullName evidence="4">Protein VAC14 homolog</fullName>
    </recommendedName>
</protein>
<dbReference type="InterPro" id="IPR021133">
    <property type="entry name" value="HEAT_type_2"/>
</dbReference>
<dbReference type="InterPro" id="IPR016024">
    <property type="entry name" value="ARM-type_fold"/>
</dbReference>
<dbReference type="InterPro" id="IPR026825">
    <property type="entry name" value="Vac14"/>
</dbReference>
<dbReference type="PROSITE" id="PS50077">
    <property type="entry name" value="HEAT_REPEAT"/>
    <property type="match status" value="1"/>
</dbReference>
<evidence type="ECO:0008006" key="4">
    <source>
        <dbReference type="Google" id="ProtNLM"/>
    </source>
</evidence>